<evidence type="ECO:0000256" key="7">
    <source>
        <dbReference type="ARBA" id="ARBA00023242"/>
    </source>
</evidence>
<feature type="compositionally biased region" description="Basic and acidic residues" evidence="9">
    <location>
        <begin position="611"/>
        <end position="624"/>
    </location>
</feature>
<evidence type="ECO:0000259" key="10">
    <source>
        <dbReference type="PROSITE" id="PS50016"/>
    </source>
</evidence>
<dbReference type="GO" id="GO:0046982">
    <property type="term" value="F:protein heterodimerization activity"/>
    <property type="evidence" value="ECO:0007669"/>
    <property type="project" value="InterPro"/>
</dbReference>
<dbReference type="InterPro" id="IPR013083">
    <property type="entry name" value="Znf_RING/FYVE/PHD"/>
</dbReference>
<accession>A0AAV0WGK5</accession>
<dbReference type="GO" id="GO:0002039">
    <property type="term" value="F:p53 binding"/>
    <property type="evidence" value="ECO:0007669"/>
    <property type="project" value="TreeGrafter"/>
</dbReference>
<sequence>MTDEFIRKGLTTSVAQICSNIGWHSMSNSTLQMMTDILYEYFRDLAQSVKKFSEISDTIEPDIDDVKMAFRDKDVAVPDLIRYLKQVGSIEFPHQVPKFPIPTKSNLNIMKPGSREIVTRPVYVHEHLPTMYPEQSDERPMQNDRSQTPHSSSSLGIFNEPLSFQESQASKYDRPSKDNLVVHRRLREISSVVMTTSGYLSPSREGKLPESRLMPFPNFKVNSSHASSSYPTVPPEVKGEHLQQRNKKLSQKTLNSFKEKGKNIADSNSSNNINNNKNEDSKVKKLANVKETSKLKALKTGAIRESNQGPRLKKPPKIKDKSKLSVLNTIFDKPIQASTSHSKYSKSLLCDSEKLTTEPDKQKLNIFKKISKVKEDKNNDSSVHQSSKLNSSIISRPNSTIVSSDILVKPEVKVEIIEEKHFKPDFFKPTVETKKTDTVHKPSIKETKPELNSNVPKKRKKKQKIPSDDNSKSVDLKTKNIGNKKSKNKHDSDLFSSPIKFSFFGHLPTVPGLLPTVPSILPPSLALNPLVPKYTAPNSVMPILEKTNTAASMMYLPLPGEDDFDKSEFDELSSTLTSDKKKVPTEKIKPKKEHKKIKKEKIKSKKKKDKKDKTKQKERSERKKEKLLKKLKNKEKLDSEESKLEPTITEEKESEPVLKEEDPLVPKIKLKLPGSNGPSSSPSVQRKLLIKPIVKNKSPSECIEESHNLSKEKSPVERVKSSTIKSKAHSKDKLSTATLPSVPLVPKEEVIESVTEPIPKPSKSKKTAVLPSTVVDSDIPATTSGNASVSSAVTNSVASSNKHKVKTTKKSKKITTQPHPAFYFDDAGNQVWICPTCGKQDDGSPMVGCDGCDAWYHWVCVGIQCPPDCAVWYCPTCLLKRAERGVTAPVEKAKRGRPLKKKSIS</sequence>
<evidence type="ECO:0000256" key="6">
    <source>
        <dbReference type="ARBA" id="ARBA00023163"/>
    </source>
</evidence>
<evidence type="ECO:0000256" key="4">
    <source>
        <dbReference type="ARBA" id="ARBA00022833"/>
    </source>
</evidence>
<keyword evidence="5" id="KW-0805">Transcription regulation</keyword>
<feature type="region of interest" description="Disordered" evidence="9">
    <location>
        <begin position="433"/>
        <end position="491"/>
    </location>
</feature>
<gene>
    <name evidence="11" type="ORF">MEUPH1_LOCUS10857</name>
</gene>
<dbReference type="SUPFAM" id="SSF57903">
    <property type="entry name" value="FYVE/PHD zinc finger"/>
    <property type="match status" value="1"/>
</dbReference>
<dbReference type="GO" id="GO:0005669">
    <property type="term" value="C:transcription factor TFIID complex"/>
    <property type="evidence" value="ECO:0007669"/>
    <property type="project" value="TreeGrafter"/>
</dbReference>
<dbReference type="PANTHER" id="PTHR46452">
    <property type="entry name" value="TRANSCRIPTION INITIATION FACTOR TFIID SUBUNIT 3"/>
    <property type="match status" value="1"/>
</dbReference>
<dbReference type="InterPro" id="IPR011011">
    <property type="entry name" value="Znf_FYVE_PHD"/>
</dbReference>
<feature type="compositionally biased region" description="Low complexity" evidence="9">
    <location>
        <begin position="782"/>
        <end position="800"/>
    </location>
</feature>
<evidence type="ECO:0000256" key="8">
    <source>
        <dbReference type="PROSITE-ProRule" id="PRU00146"/>
    </source>
</evidence>
<keyword evidence="7" id="KW-0539">Nucleus</keyword>
<feature type="region of interest" description="Disordered" evidence="9">
    <location>
        <begin position="226"/>
        <end position="247"/>
    </location>
</feature>
<dbReference type="SMART" id="SM00249">
    <property type="entry name" value="PHD"/>
    <property type="match status" value="1"/>
</dbReference>
<evidence type="ECO:0000256" key="9">
    <source>
        <dbReference type="SAM" id="MobiDB-lite"/>
    </source>
</evidence>
<feature type="compositionally biased region" description="Basic and acidic residues" evidence="9">
    <location>
        <begin position="704"/>
        <end position="720"/>
    </location>
</feature>
<proteinExistence type="predicted"/>
<dbReference type="EMBL" id="CARXXK010000002">
    <property type="protein sequence ID" value="CAI6354939.1"/>
    <property type="molecule type" value="Genomic_DNA"/>
</dbReference>
<dbReference type="AlphaFoldDB" id="A0AAV0WGK5"/>
<feature type="domain" description="PHD-type" evidence="10">
    <location>
        <begin position="831"/>
        <end position="880"/>
    </location>
</feature>
<keyword evidence="4" id="KW-0862">Zinc</keyword>
<feature type="compositionally biased region" description="Low complexity" evidence="9">
    <location>
        <begin position="264"/>
        <end position="276"/>
    </location>
</feature>
<dbReference type="SMART" id="SM00576">
    <property type="entry name" value="BTP"/>
    <property type="match status" value="1"/>
</dbReference>
<feature type="region of interest" description="Disordered" evidence="9">
    <location>
        <begin position="133"/>
        <end position="157"/>
    </location>
</feature>
<evidence type="ECO:0000256" key="5">
    <source>
        <dbReference type="ARBA" id="ARBA00023015"/>
    </source>
</evidence>
<dbReference type="Pfam" id="PF07524">
    <property type="entry name" value="Bromo_TP"/>
    <property type="match status" value="1"/>
</dbReference>
<feature type="region of interest" description="Disordered" evidence="9">
    <location>
        <begin position="566"/>
        <end position="741"/>
    </location>
</feature>
<evidence type="ECO:0000256" key="2">
    <source>
        <dbReference type="ARBA" id="ARBA00022723"/>
    </source>
</evidence>
<feature type="compositionally biased region" description="Basic residues" evidence="9">
    <location>
        <begin position="589"/>
        <end position="610"/>
    </location>
</feature>
<keyword evidence="6" id="KW-0804">Transcription</keyword>
<dbReference type="InterPro" id="IPR019787">
    <property type="entry name" value="Znf_PHD-finger"/>
</dbReference>
<dbReference type="InterPro" id="IPR001965">
    <property type="entry name" value="Znf_PHD"/>
</dbReference>
<dbReference type="InterPro" id="IPR006565">
    <property type="entry name" value="BTP"/>
</dbReference>
<keyword evidence="3 8" id="KW-0863">Zinc-finger</keyword>
<keyword evidence="12" id="KW-1185">Reference proteome</keyword>
<organism evidence="11 12">
    <name type="scientific">Macrosiphum euphorbiae</name>
    <name type="common">potato aphid</name>
    <dbReference type="NCBI Taxonomy" id="13131"/>
    <lineage>
        <taxon>Eukaryota</taxon>
        <taxon>Metazoa</taxon>
        <taxon>Ecdysozoa</taxon>
        <taxon>Arthropoda</taxon>
        <taxon>Hexapoda</taxon>
        <taxon>Insecta</taxon>
        <taxon>Pterygota</taxon>
        <taxon>Neoptera</taxon>
        <taxon>Paraneoptera</taxon>
        <taxon>Hemiptera</taxon>
        <taxon>Sternorrhyncha</taxon>
        <taxon>Aphidomorpha</taxon>
        <taxon>Aphidoidea</taxon>
        <taxon>Aphididae</taxon>
        <taxon>Macrosiphini</taxon>
        <taxon>Macrosiphum</taxon>
    </lineage>
</organism>
<keyword evidence="2" id="KW-0479">Metal-binding</keyword>
<dbReference type="InterPro" id="IPR009072">
    <property type="entry name" value="Histone-fold"/>
</dbReference>
<dbReference type="Proteomes" id="UP001160148">
    <property type="component" value="Unassembled WGS sequence"/>
</dbReference>
<evidence type="ECO:0000256" key="3">
    <source>
        <dbReference type="ARBA" id="ARBA00022771"/>
    </source>
</evidence>
<dbReference type="Pfam" id="PF00628">
    <property type="entry name" value="PHD"/>
    <property type="match status" value="1"/>
</dbReference>
<feature type="region of interest" description="Disordered" evidence="9">
    <location>
        <begin position="780"/>
        <end position="812"/>
    </location>
</feature>
<name>A0AAV0WGK5_9HEMI</name>
<dbReference type="GO" id="GO:0045944">
    <property type="term" value="P:positive regulation of transcription by RNA polymerase II"/>
    <property type="evidence" value="ECO:0007669"/>
    <property type="project" value="TreeGrafter"/>
</dbReference>
<feature type="compositionally biased region" description="Basic and acidic residues" evidence="9">
    <location>
        <begin position="578"/>
        <end position="588"/>
    </location>
</feature>
<evidence type="ECO:0000313" key="11">
    <source>
        <dbReference type="EMBL" id="CAI6354939.1"/>
    </source>
</evidence>
<feature type="compositionally biased region" description="Basic and acidic residues" evidence="9">
    <location>
        <begin position="465"/>
        <end position="478"/>
    </location>
</feature>
<feature type="region of interest" description="Disordered" evidence="9">
    <location>
        <begin position="297"/>
        <end position="319"/>
    </location>
</feature>
<feature type="region of interest" description="Disordered" evidence="9">
    <location>
        <begin position="261"/>
        <end position="283"/>
    </location>
</feature>
<feature type="compositionally biased region" description="Basic residues" evidence="9">
    <location>
        <begin position="801"/>
        <end position="812"/>
    </location>
</feature>
<evidence type="ECO:0000313" key="12">
    <source>
        <dbReference type="Proteomes" id="UP001160148"/>
    </source>
</evidence>
<dbReference type="PANTHER" id="PTHR46452:SF1">
    <property type="entry name" value="TRANSCRIPTION INITIATION FACTOR TFIID SUBUNIT 3"/>
    <property type="match status" value="1"/>
</dbReference>
<dbReference type="Gene3D" id="1.10.20.10">
    <property type="entry name" value="Histone, subunit A"/>
    <property type="match status" value="1"/>
</dbReference>
<dbReference type="PROSITE" id="PS50016">
    <property type="entry name" value="ZF_PHD_2"/>
    <property type="match status" value="1"/>
</dbReference>
<reference evidence="11 12" key="1">
    <citation type="submission" date="2023-01" db="EMBL/GenBank/DDBJ databases">
        <authorList>
            <person name="Whitehead M."/>
        </authorList>
    </citation>
    <scope>NUCLEOTIDE SEQUENCE [LARGE SCALE GENOMIC DNA]</scope>
</reference>
<dbReference type="InterPro" id="IPR019786">
    <property type="entry name" value="Zinc_finger_PHD-type_CS"/>
</dbReference>
<protein>
    <recommendedName>
        <fullName evidence="10">PHD-type domain-containing protein</fullName>
    </recommendedName>
</protein>
<dbReference type="CDD" id="cd15522">
    <property type="entry name" value="PHD_TAF3"/>
    <property type="match status" value="1"/>
</dbReference>
<dbReference type="Gene3D" id="3.30.40.10">
    <property type="entry name" value="Zinc/RING finger domain, C3HC4 (zinc finger)"/>
    <property type="match status" value="1"/>
</dbReference>
<feature type="compositionally biased region" description="Basic and acidic residues" evidence="9">
    <location>
        <begin position="433"/>
        <end position="449"/>
    </location>
</feature>
<feature type="compositionally biased region" description="Basic and acidic residues" evidence="9">
    <location>
        <begin position="634"/>
        <end position="664"/>
    </location>
</feature>
<dbReference type="CDD" id="cd22916">
    <property type="entry name" value="HFD_TAF3"/>
    <property type="match status" value="1"/>
</dbReference>
<evidence type="ECO:0000256" key="1">
    <source>
        <dbReference type="ARBA" id="ARBA00004123"/>
    </source>
</evidence>
<dbReference type="GO" id="GO:0008270">
    <property type="term" value="F:zinc ion binding"/>
    <property type="evidence" value="ECO:0007669"/>
    <property type="project" value="UniProtKB-KW"/>
</dbReference>
<feature type="compositionally biased region" description="Polar residues" evidence="9">
    <location>
        <begin position="143"/>
        <end position="157"/>
    </location>
</feature>
<comment type="caution">
    <text evidence="11">The sequence shown here is derived from an EMBL/GenBank/DDBJ whole genome shotgun (WGS) entry which is preliminary data.</text>
</comment>
<feature type="compositionally biased region" description="Low complexity" evidence="9">
    <location>
        <begin position="673"/>
        <end position="683"/>
    </location>
</feature>
<comment type="subcellular location">
    <subcellularLocation>
        <location evidence="1">Nucleus</location>
    </subcellularLocation>
</comment>
<dbReference type="PROSITE" id="PS01359">
    <property type="entry name" value="ZF_PHD_1"/>
    <property type="match status" value="1"/>
</dbReference>